<dbReference type="InterPro" id="IPR046953">
    <property type="entry name" value="Spore_GerAC-like_C"/>
</dbReference>
<dbReference type="InterPro" id="IPR057336">
    <property type="entry name" value="GerAC_N"/>
</dbReference>
<dbReference type="GO" id="GO:0016020">
    <property type="term" value="C:membrane"/>
    <property type="evidence" value="ECO:0007669"/>
    <property type="project" value="UniProtKB-SubCell"/>
</dbReference>
<evidence type="ECO:0000256" key="6">
    <source>
        <dbReference type="ARBA" id="ARBA00023139"/>
    </source>
</evidence>
<keyword evidence="6" id="KW-0564">Palmitate</keyword>
<dbReference type="GO" id="GO:0009847">
    <property type="term" value="P:spore germination"/>
    <property type="evidence" value="ECO:0007669"/>
    <property type="project" value="InterPro"/>
</dbReference>
<feature type="domain" description="Spore germination GerAC-like C-terminal" evidence="8">
    <location>
        <begin position="214"/>
        <end position="376"/>
    </location>
</feature>
<sequence>MRIWTARRFLLSALLLSLPVLSGCWSQFELPQLGFVMGVALDEGEDGNIEMTSQIYRPTPSGTSQGKSRTGSMYVNIVTKDLSVEEAIRDIPIHLGRKAQWSHMRMILISDRIAAHRNIGELLDMYYRDHEPRLTAAVAVTRGKAGEYLDKHPLVEQTTSQQLLRVMETSYHDSGKTVESNLLYMAEQMLSGNGDAALPYLYATQGKDTFSTAGVALIKNGRMIGILDSKHTEGLLMLRNKYQSGMQNLPCSGQPNRSESVEILKFSSRLKVHLSERPRLQMDAYATLAIGELKCTTIQNNQDEQKFIRRLRQSLTDEIMATYDQLQREKTDIIGVGQRVYAVQPALWRKWKPDWEKRFSEIPLQIRLRLKIVTTGTSEGRPAVTGKGSE</sequence>
<dbReference type="NCBIfam" id="TIGR02887">
    <property type="entry name" value="spore_ger_x_C"/>
    <property type="match status" value="1"/>
</dbReference>
<evidence type="ECO:0000256" key="2">
    <source>
        <dbReference type="ARBA" id="ARBA00007886"/>
    </source>
</evidence>
<keyword evidence="4" id="KW-0732">Signal</keyword>
<dbReference type="PANTHER" id="PTHR35789:SF1">
    <property type="entry name" value="SPORE GERMINATION PROTEIN B3"/>
    <property type="match status" value="1"/>
</dbReference>
<comment type="similarity">
    <text evidence="2">Belongs to the GerABKC lipoprotein family.</text>
</comment>
<dbReference type="InterPro" id="IPR008844">
    <property type="entry name" value="Spore_GerAC-like"/>
</dbReference>
<accession>A0A7X0SS84</accession>
<organism evidence="10 11">
    <name type="scientific">Cohnella zeiphila</name>
    <dbReference type="NCBI Taxonomy" id="2761120"/>
    <lineage>
        <taxon>Bacteria</taxon>
        <taxon>Bacillati</taxon>
        <taxon>Bacillota</taxon>
        <taxon>Bacilli</taxon>
        <taxon>Bacillales</taxon>
        <taxon>Paenibacillaceae</taxon>
        <taxon>Cohnella</taxon>
    </lineage>
</organism>
<keyword evidence="11" id="KW-1185">Reference proteome</keyword>
<gene>
    <name evidence="10" type="ORF">H7C18_30225</name>
</gene>
<feature type="domain" description="Spore germination protein N-terminal" evidence="9">
    <location>
        <begin position="29"/>
        <end position="201"/>
    </location>
</feature>
<evidence type="ECO:0000313" key="10">
    <source>
        <dbReference type="EMBL" id="MBB6735197.1"/>
    </source>
</evidence>
<evidence type="ECO:0000313" key="11">
    <source>
        <dbReference type="Proteomes" id="UP000564644"/>
    </source>
</evidence>
<dbReference type="PANTHER" id="PTHR35789">
    <property type="entry name" value="SPORE GERMINATION PROTEIN B3"/>
    <property type="match status" value="1"/>
</dbReference>
<dbReference type="Gene3D" id="3.30.300.210">
    <property type="entry name" value="Nutrient germinant receptor protein C, domain 3"/>
    <property type="match status" value="1"/>
</dbReference>
<keyword evidence="3" id="KW-0309">Germination</keyword>
<comment type="caution">
    <text evidence="10">The sequence shown here is derived from an EMBL/GenBank/DDBJ whole genome shotgun (WGS) entry which is preliminary data.</text>
</comment>
<keyword evidence="5" id="KW-0472">Membrane</keyword>
<keyword evidence="7" id="KW-0449">Lipoprotein</keyword>
<evidence type="ECO:0000256" key="7">
    <source>
        <dbReference type="ARBA" id="ARBA00023288"/>
    </source>
</evidence>
<dbReference type="Pfam" id="PF25198">
    <property type="entry name" value="Spore_GerAC_N"/>
    <property type="match status" value="1"/>
</dbReference>
<dbReference type="PROSITE" id="PS51257">
    <property type="entry name" value="PROKAR_LIPOPROTEIN"/>
    <property type="match status" value="1"/>
</dbReference>
<dbReference type="RefSeq" id="WP_185132852.1">
    <property type="nucleotide sequence ID" value="NZ_JACJVO010000045.1"/>
</dbReference>
<dbReference type="Gene3D" id="6.20.190.10">
    <property type="entry name" value="Nutrient germinant receptor protein C, domain 1"/>
    <property type="match status" value="1"/>
</dbReference>
<dbReference type="Proteomes" id="UP000564644">
    <property type="component" value="Unassembled WGS sequence"/>
</dbReference>
<dbReference type="InterPro" id="IPR038501">
    <property type="entry name" value="Spore_GerAC_C_sf"/>
</dbReference>
<reference evidence="10 11" key="1">
    <citation type="submission" date="2020-08" db="EMBL/GenBank/DDBJ databases">
        <title>Cohnella phylogeny.</title>
        <authorList>
            <person name="Dunlap C."/>
        </authorList>
    </citation>
    <scope>NUCLEOTIDE SEQUENCE [LARGE SCALE GENOMIC DNA]</scope>
    <source>
        <strain evidence="10 11">CBP 2801</strain>
    </source>
</reference>
<dbReference type="Pfam" id="PF05504">
    <property type="entry name" value="Spore_GerAC"/>
    <property type="match status" value="1"/>
</dbReference>
<evidence type="ECO:0000256" key="4">
    <source>
        <dbReference type="ARBA" id="ARBA00022729"/>
    </source>
</evidence>
<proteinExistence type="inferred from homology"/>
<evidence type="ECO:0000259" key="9">
    <source>
        <dbReference type="Pfam" id="PF25198"/>
    </source>
</evidence>
<dbReference type="AlphaFoldDB" id="A0A7X0SS84"/>
<evidence type="ECO:0000256" key="1">
    <source>
        <dbReference type="ARBA" id="ARBA00004635"/>
    </source>
</evidence>
<evidence type="ECO:0000256" key="5">
    <source>
        <dbReference type="ARBA" id="ARBA00023136"/>
    </source>
</evidence>
<dbReference type="EMBL" id="JACJVO010000045">
    <property type="protein sequence ID" value="MBB6735197.1"/>
    <property type="molecule type" value="Genomic_DNA"/>
</dbReference>
<name>A0A7X0SS84_9BACL</name>
<evidence type="ECO:0000259" key="8">
    <source>
        <dbReference type="Pfam" id="PF05504"/>
    </source>
</evidence>
<evidence type="ECO:0000256" key="3">
    <source>
        <dbReference type="ARBA" id="ARBA00022544"/>
    </source>
</evidence>
<comment type="subcellular location">
    <subcellularLocation>
        <location evidence="1">Membrane</location>
        <topology evidence="1">Lipid-anchor</topology>
    </subcellularLocation>
</comment>
<protein>
    <submittedName>
        <fullName evidence="10">Ger(X)C family spore germination protein</fullName>
    </submittedName>
</protein>